<accession>A0ACC2FW67</accession>
<reference evidence="1" key="1">
    <citation type="submission" date="2021-05" db="EMBL/GenBank/DDBJ databases">
        <authorList>
            <person name="Pan Q."/>
            <person name="Jouanno E."/>
            <person name="Zahm M."/>
            <person name="Klopp C."/>
            <person name="Cabau C."/>
            <person name="Louis A."/>
            <person name="Berthelot C."/>
            <person name="Parey E."/>
            <person name="Roest Crollius H."/>
            <person name="Montfort J."/>
            <person name="Robinson-Rechavi M."/>
            <person name="Bouchez O."/>
            <person name="Lampietro C."/>
            <person name="Lopez Roques C."/>
            <person name="Donnadieu C."/>
            <person name="Postlethwait J."/>
            <person name="Bobe J."/>
            <person name="Dillon D."/>
            <person name="Chandos A."/>
            <person name="von Hippel F."/>
            <person name="Guiguen Y."/>
        </authorList>
    </citation>
    <scope>NUCLEOTIDE SEQUENCE</scope>
    <source>
        <strain evidence="1">YG-Jan2019</strain>
    </source>
</reference>
<dbReference type="EMBL" id="CM055748">
    <property type="protein sequence ID" value="KAJ7995678.1"/>
    <property type="molecule type" value="Genomic_DNA"/>
</dbReference>
<comment type="caution">
    <text evidence="1">The sequence shown here is derived from an EMBL/GenBank/DDBJ whole genome shotgun (WGS) entry which is preliminary data.</text>
</comment>
<protein>
    <submittedName>
        <fullName evidence="1">Uncharacterized protein</fullName>
    </submittedName>
</protein>
<evidence type="ECO:0000313" key="1">
    <source>
        <dbReference type="EMBL" id="KAJ7995678.1"/>
    </source>
</evidence>
<gene>
    <name evidence="1" type="ORF">DPEC_G00247070</name>
</gene>
<keyword evidence="2" id="KW-1185">Reference proteome</keyword>
<dbReference type="Proteomes" id="UP001157502">
    <property type="component" value="Chromosome 21"/>
</dbReference>
<organism evidence="1 2">
    <name type="scientific">Dallia pectoralis</name>
    <name type="common">Alaska blackfish</name>
    <dbReference type="NCBI Taxonomy" id="75939"/>
    <lineage>
        <taxon>Eukaryota</taxon>
        <taxon>Metazoa</taxon>
        <taxon>Chordata</taxon>
        <taxon>Craniata</taxon>
        <taxon>Vertebrata</taxon>
        <taxon>Euteleostomi</taxon>
        <taxon>Actinopterygii</taxon>
        <taxon>Neopterygii</taxon>
        <taxon>Teleostei</taxon>
        <taxon>Protacanthopterygii</taxon>
        <taxon>Esociformes</taxon>
        <taxon>Umbridae</taxon>
        <taxon>Dallia</taxon>
    </lineage>
</organism>
<name>A0ACC2FW67_DALPE</name>
<evidence type="ECO:0000313" key="2">
    <source>
        <dbReference type="Proteomes" id="UP001157502"/>
    </source>
</evidence>
<sequence>MLDLCSSSHLHHKMTFQEATRCTTKRWGIHLMQRTDPKSLYRNLLSVMHSMLLLNVPELAMQQTPRQQTFRSPPLEVNASIS</sequence>
<proteinExistence type="predicted"/>